<feature type="domain" description="C2H2-type" evidence="8">
    <location>
        <begin position="31"/>
        <end position="56"/>
    </location>
</feature>
<dbReference type="EMBL" id="AFYH01028333">
    <property type="status" value="NOT_ANNOTATED_CDS"/>
    <property type="molecule type" value="Genomic_DNA"/>
</dbReference>
<dbReference type="AlphaFoldDB" id="H3BEG4"/>
<dbReference type="EMBL" id="AFYH01028338">
    <property type="status" value="NOT_ANNOTATED_CDS"/>
    <property type="molecule type" value="Genomic_DNA"/>
</dbReference>
<keyword evidence="4 7" id="KW-0863">Zinc-finger</keyword>
<dbReference type="GO" id="GO:0000978">
    <property type="term" value="F:RNA polymerase II cis-regulatory region sequence-specific DNA binding"/>
    <property type="evidence" value="ECO:0007669"/>
    <property type="project" value="TreeGrafter"/>
</dbReference>
<dbReference type="EMBL" id="AFYH01028340">
    <property type="status" value="NOT_ANNOTATED_CDS"/>
    <property type="molecule type" value="Genomic_DNA"/>
</dbReference>
<dbReference type="EMBL" id="AFYH01028335">
    <property type="status" value="NOT_ANNOTATED_CDS"/>
    <property type="molecule type" value="Genomic_DNA"/>
</dbReference>
<dbReference type="Pfam" id="PF13894">
    <property type="entry name" value="zf-C2H2_4"/>
    <property type="match status" value="1"/>
</dbReference>
<dbReference type="PANTHER" id="PTHR23226:SF416">
    <property type="entry name" value="FI01424P"/>
    <property type="match status" value="1"/>
</dbReference>
<evidence type="ECO:0000256" key="1">
    <source>
        <dbReference type="ARBA" id="ARBA00004123"/>
    </source>
</evidence>
<dbReference type="EMBL" id="AFYH01028331">
    <property type="status" value="NOT_ANNOTATED_CDS"/>
    <property type="molecule type" value="Genomic_DNA"/>
</dbReference>
<comment type="subcellular location">
    <subcellularLocation>
        <location evidence="1">Nucleus</location>
    </subcellularLocation>
</comment>
<dbReference type="SUPFAM" id="SSF57667">
    <property type="entry name" value="beta-beta-alpha zinc fingers"/>
    <property type="match status" value="3"/>
</dbReference>
<dbReference type="EMBL" id="AFYH01028334">
    <property type="status" value="NOT_ANNOTATED_CDS"/>
    <property type="molecule type" value="Genomic_DNA"/>
</dbReference>
<reference evidence="9" key="3">
    <citation type="submission" date="2025-09" db="UniProtKB">
        <authorList>
            <consortium name="Ensembl"/>
        </authorList>
    </citation>
    <scope>IDENTIFICATION</scope>
</reference>
<dbReference type="EMBL" id="AFYH01028337">
    <property type="status" value="NOT_ANNOTATED_CDS"/>
    <property type="molecule type" value="Genomic_DNA"/>
</dbReference>
<dbReference type="PROSITE" id="PS00028">
    <property type="entry name" value="ZINC_FINGER_C2H2_1"/>
    <property type="match status" value="2"/>
</dbReference>
<keyword evidence="3" id="KW-0677">Repeat</keyword>
<sequence>RKFPCDLCDRTFTEKWALNNHMKLHTGEKPYKCTWPTCHYSFLTASAMKDHFRTHTVTGEKSFLCDLCGFAGGTRHALTKHRRQHTGERPFKCDQCNFASSTQSHLTRHKRVHTGEKPYKCPWCNYRSNCAENIRKHILHTGKHEGVKMYNCPKCDYGTNVPVEFRNHLKELHPDIENPDLAYLHAGIVSKSYECRLRGQGATFVETPSPFTAAQTTECTMLKEKVVHTIRKQLQSDDPVQQVIIIQGFPEGYGNDFEIDASVEESAAATLQTLAMAGQVAEVVHITEDGEVIATTQSTAHMSNMIPGQIFSRQLPDGATQVVVVETPAGEGDTDEPVAMRAVADTSSTIMQQVMTQEMLTEEQTTVEASDSPSALDALLCAVTELGKVENIAEEQQGSMSNRDEVFQVRIANNEAAGEPGDPVTEEVQVFHEVEDSGEGTEAMEVMTQDVQPCAEPTSQETAQVTFKDMVQGVLQFTVCDMAAASHLMKEGVTQVIVNEEGTVHMVSGDGPQILMQETMGIRSQHMNLVESTGEISRIIVTEEVAQAMAQDPSCNFSEGTTHYIVTQLPQEAMQGATDTYPDSMMEATTSQAVLEADTEVVKDVEEQVTGMVVYTEDGSEATVIQEYVDTAQETEEDDVH</sequence>
<feature type="domain" description="C2H2-type" evidence="8">
    <location>
        <begin position="3"/>
        <end position="30"/>
    </location>
</feature>
<evidence type="ECO:0000256" key="2">
    <source>
        <dbReference type="ARBA" id="ARBA00022723"/>
    </source>
</evidence>
<dbReference type="PROSITE" id="PS50157">
    <property type="entry name" value="ZINC_FINGER_C2H2_2"/>
    <property type="match status" value="4"/>
</dbReference>
<dbReference type="Gene3D" id="3.30.160.60">
    <property type="entry name" value="Classic Zinc Finger"/>
    <property type="match status" value="5"/>
</dbReference>
<evidence type="ECO:0000256" key="3">
    <source>
        <dbReference type="ARBA" id="ARBA00022737"/>
    </source>
</evidence>
<dbReference type="GO" id="GO:0000981">
    <property type="term" value="F:DNA-binding transcription factor activity, RNA polymerase II-specific"/>
    <property type="evidence" value="ECO:0007669"/>
    <property type="project" value="TreeGrafter"/>
</dbReference>
<dbReference type="InterPro" id="IPR036236">
    <property type="entry name" value="Znf_C2H2_sf"/>
</dbReference>
<dbReference type="Pfam" id="PF00096">
    <property type="entry name" value="zf-C2H2"/>
    <property type="match status" value="1"/>
</dbReference>
<keyword evidence="10" id="KW-1185">Reference proteome</keyword>
<evidence type="ECO:0000259" key="8">
    <source>
        <dbReference type="PROSITE" id="PS50157"/>
    </source>
</evidence>
<dbReference type="OMA" id="FQVRIAN"/>
<organism evidence="9 10">
    <name type="scientific">Latimeria chalumnae</name>
    <name type="common">Coelacanth</name>
    <dbReference type="NCBI Taxonomy" id="7897"/>
    <lineage>
        <taxon>Eukaryota</taxon>
        <taxon>Metazoa</taxon>
        <taxon>Chordata</taxon>
        <taxon>Craniata</taxon>
        <taxon>Vertebrata</taxon>
        <taxon>Euteleostomi</taxon>
        <taxon>Coelacanthiformes</taxon>
        <taxon>Coelacanthidae</taxon>
        <taxon>Latimeria</taxon>
    </lineage>
</organism>
<dbReference type="eggNOG" id="KOG1721">
    <property type="taxonomic scope" value="Eukaryota"/>
</dbReference>
<dbReference type="FunFam" id="3.30.160.60:FF:001819">
    <property type="entry name" value="zinc finger protein 407"/>
    <property type="match status" value="1"/>
</dbReference>
<keyword evidence="6" id="KW-0539">Nucleus</keyword>
<dbReference type="GeneTree" id="ENSGT00940000156446"/>
<dbReference type="GO" id="GO:0008270">
    <property type="term" value="F:zinc ion binding"/>
    <property type="evidence" value="ECO:0007669"/>
    <property type="project" value="UniProtKB-KW"/>
</dbReference>
<evidence type="ECO:0000256" key="6">
    <source>
        <dbReference type="ARBA" id="ARBA00023242"/>
    </source>
</evidence>
<dbReference type="Proteomes" id="UP000008672">
    <property type="component" value="Unassembled WGS sequence"/>
</dbReference>
<evidence type="ECO:0000256" key="4">
    <source>
        <dbReference type="ARBA" id="ARBA00022771"/>
    </source>
</evidence>
<dbReference type="EMBL" id="AFYH01028339">
    <property type="status" value="NOT_ANNOTATED_CDS"/>
    <property type="molecule type" value="Genomic_DNA"/>
</dbReference>
<dbReference type="EMBL" id="AFYH01028336">
    <property type="status" value="NOT_ANNOTATED_CDS"/>
    <property type="molecule type" value="Genomic_DNA"/>
</dbReference>
<dbReference type="GO" id="GO:0005634">
    <property type="term" value="C:nucleus"/>
    <property type="evidence" value="ECO:0007669"/>
    <property type="project" value="UniProtKB-SubCell"/>
</dbReference>
<dbReference type="HOGENOM" id="CLU_027472_0_0_1"/>
<dbReference type="PANTHER" id="PTHR23226">
    <property type="entry name" value="ZINC FINGER AND SCAN DOMAIN-CONTAINING"/>
    <property type="match status" value="1"/>
</dbReference>
<dbReference type="InterPro" id="IPR013087">
    <property type="entry name" value="Znf_C2H2_type"/>
</dbReference>
<protein>
    <submittedName>
        <fullName evidence="9">Zinc finger protein 407</fullName>
    </submittedName>
</protein>
<dbReference type="Ensembl" id="ENSLACT00000020425.1">
    <property type="protein sequence ID" value="ENSLACP00000020285.1"/>
    <property type="gene ID" value="ENSLACG00000017829.1"/>
</dbReference>
<name>H3BEG4_LATCH</name>
<evidence type="ECO:0000256" key="7">
    <source>
        <dbReference type="PROSITE-ProRule" id="PRU00042"/>
    </source>
</evidence>
<dbReference type="STRING" id="7897.ENSLACP00000020285"/>
<dbReference type="InParanoid" id="H3BEG4"/>
<dbReference type="FunFam" id="3.30.160.60:FF:000969">
    <property type="entry name" value="Zinc finger protein 407"/>
    <property type="match status" value="1"/>
</dbReference>
<evidence type="ECO:0000256" key="5">
    <source>
        <dbReference type="ARBA" id="ARBA00022833"/>
    </source>
</evidence>
<gene>
    <name evidence="9" type="primary">ZNF407</name>
</gene>
<dbReference type="FunFam" id="3.30.160.60:FF:000448">
    <property type="entry name" value="RE1-silencing transcription factor A"/>
    <property type="match status" value="1"/>
</dbReference>
<dbReference type="FunFam" id="3.30.160.60:FF:001030">
    <property type="entry name" value="Zinc finger protein 407"/>
    <property type="match status" value="1"/>
</dbReference>
<evidence type="ECO:0000313" key="10">
    <source>
        <dbReference type="Proteomes" id="UP000008672"/>
    </source>
</evidence>
<evidence type="ECO:0000313" key="9">
    <source>
        <dbReference type="Ensembl" id="ENSLACP00000020285.1"/>
    </source>
</evidence>
<dbReference type="EMBL" id="AFYH01028332">
    <property type="status" value="NOT_ANNOTATED_CDS"/>
    <property type="molecule type" value="Genomic_DNA"/>
</dbReference>
<accession>H3BEG4</accession>
<feature type="domain" description="C2H2-type" evidence="8">
    <location>
        <begin position="91"/>
        <end position="118"/>
    </location>
</feature>
<feature type="domain" description="C2H2-type" evidence="8">
    <location>
        <begin position="63"/>
        <end position="90"/>
    </location>
</feature>
<reference evidence="9" key="2">
    <citation type="submission" date="2025-08" db="UniProtKB">
        <authorList>
            <consortium name="Ensembl"/>
        </authorList>
    </citation>
    <scope>IDENTIFICATION</scope>
</reference>
<reference evidence="10" key="1">
    <citation type="submission" date="2011-08" db="EMBL/GenBank/DDBJ databases">
        <title>The draft genome of Latimeria chalumnae.</title>
        <authorList>
            <person name="Di Palma F."/>
            <person name="Alfoldi J."/>
            <person name="Johnson J."/>
            <person name="Berlin A."/>
            <person name="Gnerre S."/>
            <person name="Jaffe D."/>
            <person name="MacCallum I."/>
            <person name="Young S."/>
            <person name="Walker B.J."/>
            <person name="Lander E."/>
            <person name="Lindblad-Toh K."/>
        </authorList>
    </citation>
    <scope>NUCLEOTIDE SEQUENCE [LARGE SCALE GENOMIC DNA]</scope>
    <source>
        <strain evidence="10">Wild caught</strain>
    </source>
</reference>
<proteinExistence type="predicted"/>
<keyword evidence="5" id="KW-0862">Zinc</keyword>
<keyword evidence="2" id="KW-0479">Metal-binding</keyword>
<dbReference type="FunFam" id="3.30.160.60:FF:001514">
    <property type="entry name" value="Zinc finger protein 407"/>
    <property type="match status" value="1"/>
</dbReference>
<dbReference type="SMART" id="SM00355">
    <property type="entry name" value="ZnF_C2H2"/>
    <property type="match status" value="6"/>
</dbReference>